<accession>A0A9D4ATT6</accession>
<dbReference type="AlphaFoldDB" id="A0A9D4ATT6"/>
<dbReference type="PANTHER" id="PTHR36688:SF1">
    <property type="entry name" value="ENDONUCLEASE_EXONUCLEASE_PHOSPHATASE DOMAIN-CONTAINING PROTEIN"/>
    <property type="match status" value="1"/>
</dbReference>
<name>A0A9D4ATT6_9SAUR</name>
<keyword evidence="2" id="KW-1185">Reference proteome</keyword>
<organism evidence="1 2">
    <name type="scientific">Mauremys mutica</name>
    <name type="common">yellowpond turtle</name>
    <dbReference type="NCBI Taxonomy" id="74926"/>
    <lineage>
        <taxon>Eukaryota</taxon>
        <taxon>Metazoa</taxon>
        <taxon>Chordata</taxon>
        <taxon>Craniata</taxon>
        <taxon>Vertebrata</taxon>
        <taxon>Euteleostomi</taxon>
        <taxon>Archelosauria</taxon>
        <taxon>Testudinata</taxon>
        <taxon>Testudines</taxon>
        <taxon>Cryptodira</taxon>
        <taxon>Durocryptodira</taxon>
        <taxon>Testudinoidea</taxon>
        <taxon>Geoemydidae</taxon>
        <taxon>Geoemydinae</taxon>
        <taxon>Mauremys</taxon>
    </lineage>
</organism>
<comment type="caution">
    <text evidence="1">The sequence shown here is derived from an EMBL/GenBank/DDBJ whole genome shotgun (WGS) entry which is preliminary data.</text>
</comment>
<proteinExistence type="predicted"/>
<protein>
    <submittedName>
        <fullName evidence="1">Uncharacterized protein</fullName>
    </submittedName>
</protein>
<dbReference type="Proteomes" id="UP000827986">
    <property type="component" value="Unassembled WGS sequence"/>
</dbReference>
<reference evidence="1" key="1">
    <citation type="submission" date="2021-09" db="EMBL/GenBank/DDBJ databases">
        <title>The genome of Mauremys mutica provides insights into the evolution of semi-aquatic lifestyle.</title>
        <authorList>
            <person name="Gong S."/>
            <person name="Gao Y."/>
        </authorList>
    </citation>
    <scope>NUCLEOTIDE SEQUENCE</scope>
    <source>
        <strain evidence="1">MM-2020</strain>
        <tissue evidence="1">Muscle</tissue>
    </source>
</reference>
<gene>
    <name evidence="1" type="ORF">KIL84_001129</name>
</gene>
<dbReference type="InterPro" id="IPR052560">
    <property type="entry name" value="RdDP_mobile_element"/>
</dbReference>
<sequence length="209" mass="24274">MSALGFHLLNRHRNHARISAKQTGLHILQKLKTGYTVSNQSQKIDRFVHLLIKCIPHTYRRVYISCWQLETEALFKEYEKSGDPDTEKAGIESLNSARLKRLNETVEDLDFTHFRCKALAFLHKLGAADLMKQHQLKISASCVATHLLCKSKIKTDKLTRQKIEERAIFKCLTQPYHFAAIISLYCRRNKQGSHCLQKRKSCWQGWHLS</sequence>
<evidence type="ECO:0000313" key="2">
    <source>
        <dbReference type="Proteomes" id="UP000827986"/>
    </source>
</evidence>
<dbReference type="PANTHER" id="PTHR36688">
    <property type="entry name" value="ENDO/EXONUCLEASE/PHOSPHATASE DOMAIN-CONTAINING PROTEIN"/>
    <property type="match status" value="1"/>
</dbReference>
<dbReference type="EMBL" id="JAHDVG010000484">
    <property type="protein sequence ID" value="KAH1170144.1"/>
    <property type="molecule type" value="Genomic_DNA"/>
</dbReference>
<evidence type="ECO:0000313" key="1">
    <source>
        <dbReference type="EMBL" id="KAH1170144.1"/>
    </source>
</evidence>